<name>A0ACB0YF09_MELEN</name>
<proteinExistence type="predicted"/>
<dbReference type="EMBL" id="CAVMJV010000011">
    <property type="protein sequence ID" value="CAK5044018.1"/>
    <property type="molecule type" value="Genomic_DNA"/>
</dbReference>
<accession>A0ACB0YF09</accession>
<reference evidence="1" key="1">
    <citation type="submission" date="2023-11" db="EMBL/GenBank/DDBJ databases">
        <authorList>
            <person name="Poullet M."/>
        </authorList>
    </citation>
    <scope>NUCLEOTIDE SEQUENCE</scope>
    <source>
        <strain evidence="1">E1834</strain>
    </source>
</reference>
<protein>
    <submittedName>
        <fullName evidence="1">Uncharacterized protein</fullName>
    </submittedName>
</protein>
<gene>
    <name evidence="1" type="ORF">MENTE1834_LOCUS11320</name>
</gene>
<keyword evidence="2" id="KW-1185">Reference proteome</keyword>
<sequence length="108" mass="12353">MDFRTIQKFPDGFNIEQMSALLTEKKRQINEKSSIVQNGIVVKTERPEVELLQILFYSDNNLLHIRYSETDLSSSIFYDKSISDIINNIGGGGLNYSILSRSDQFSVE</sequence>
<dbReference type="Proteomes" id="UP001497535">
    <property type="component" value="Unassembled WGS sequence"/>
</dbReference>
<comment type="caution">
    <text evidence="1">The sequence shown here is derived from an EMBL/GenBank/DDBJ whole genome shotgun (WGS) entry which is preliminary data.</text>
</comment>
<evidence type="ECO:0000313" key="2">
    <source>
        <dbReference type="Proteomes" id="UP001497535"/>
    </source>
</evidence>
<evidence type="ECO:0000313" key="1">
    <source>
        <dbReference type="EMBL" id="CAK5044018.1"/>
    </source>
</evidence>
<organism evidence="1 2">
    <name type="scientific">Meloidogyne enterolobii</name>
    <name type="common">Root-knot nematode worm</name>
    <name type="synonym">Meloidogyne mayaguensis</name>
    <dbReference type="NCBI Taxonomy" id="390850"/>
    <lineage>
        <taxon>Eukaryota</taxon>
        <taxon>Metazoa</taxon>
        <taxon>Ecdysozoa</taxon>
        <taxon>Nematoda</taxon>
        <taxon>Chromadorea</taxon>
        <taxon>Rhabditida</taxon>
        <taxon>Tylenchina</taxon>
        <taxon>Tylenchomorpha</taxon>
        <taxon>Tylenchoidea</taxon>
        <taxon>Meloidogynidae</taxon>
        <taxon>Meloidogyninae</taxon>
        <taxon>Meloidogyne</taxon>
    </lineage>
</organism>